<name>A0A5C6X123_9DELT</name>
<keyword evidence="2" id="KW-1003">Cell membrane</keyword>
<dbReference type="Pfam" id="PF03631">
    <property type="entry name" value="Virul_fac_BrkB"/>
    <property type="match status" value="1"/>
</dbReference>
<comment type="caution">
    <text evidence="8">The sequence shown here is derived from an EMBL/GenBank/DDBJ whole genome shotgun (WGS) entry which is preliminary data.</text>
</comment>
<reference evidence="8 9" key="1">
    <citation type="submission" date="2019-08" db="EMBL/GenBank/DDBJ databases">
        <title>Bradymonadales sp. TMQ2.</title>
        <authorList>
            <person name="Liang Q."/>
        </authorList>
    </citation>
    <scope>NUCLEOTIDE SEQUENCE [LARGE SCALE GENOMIC DNA]</scope>
    <source>
        <strain evidence="8 9">TMQ2</strain>
    </source>
</reference>
<evidence type="ECO:0000256" key="1">
    <source>
        <dbReference type="ARBA" id="ARBA00004651"/>
    </source>
</evidence>
<feature type="compositionally biased region" description="Polar residues" evidence="6">
    <location>
        <begin position="342"/>
        <end position="354"/>
    </location>
</feature>
<evidence type="ECO:0000256" key="5">
    <source>
        <dbReference type="ARBA" id="ARBA00023136"/>
    </source>
</evidence>
<feature type="transmembrane region" description="Helical" evidence="7">
    <location>
        <begin position="175"/>
        <end position="201"/>
    </location>
</feature>
<dbReference type="Proteomes" id="UP000321046">
    <property type="component" value="Unassembled WGS sequence"/>
</dbReference>
<dbReference type="PANTHER" id="PTHR30213:SF1">
    <property type="entry name" value="INNER MEMBRANE PROTEIN YHJD"/>
    <property type="match status" value="1"/>
</dbReference>
<feature type="transmembrane region" description="Helical" evidence="7">
    <location>
        <begin position="278"/>
        <end position="304"/>
    </location>
</feature>
<keyword evidence="5 7" id="KW-0472">Membrane</keyword>
<evidence type="ECO:0000256" key="7">
    <source>
        <dbReference type="SAM" id="Phobius"/>
    </source>
</evidence>
<feature type="transmembrane region" description="Helical" evidence="7">
    <location>
        <begin position="221"/>
        <end position="239"/>
    </location>
</feature>
<proteinExistence type="predicted"/>
<keyword evidence="4 7" id="KW-1133">Transmembrane helix</keyword>
<feature type="transmembrane region" description="Helical" evidence="7">
    <location>
        <begin position="127"/>
        <end position="149"/>
    </location>
</feature>
<dbReference type="GO" id="GO:0005886">
    <property type="term" value="C:plasma membrane"/>
    <property type="evidence" value="ECO:0007669"/>
    <property type="project" value="UniProtKB-SubCell"/>
</dbReference>
<feature type="region of interest" description="Disordered" evidence="6">
    <location>
        <begin position="330"/>
        <end position="354"/>
    </location>
</feature>
<feature type="transmembrane region" description="Helical" evidence="7">
    <location>
        <begin position="251"/>
        <end position="272"/>
    </location>
</feature>
<gene>
    <name evidence="8" type="ORF">FRC96_17840</name>
</gene>
<dbReference type="EMBL" id="VOSL01000131">
    <property type="protein sequence ID" value="TXD32369.1"/>
    <property type="molecule type" value="Genomic_DNA"/>
</dbReference>
<dbReference type="InterPro" id="IPR017039">
    <property type="entry name" value="Virul_fac_BrkB"/>
</dbReference>
<feature type="compositionally biased region" description="Basic and acidic residues" evidence="6">
    <location>
        <begin position="330"/>
        <end position="340"/>
    </location>
</feature>
<dbReference type="AlphaFoldDB" id="A0A5C6X123"/>
<evidence type="ECO:0000256" key="6">
    <source>
        <dbReference type="SAM" id="MobiDB-lite"/>
    </source>
</evidence>
<sequence length="354" mass="38923">MVVKLLPPQNMRNYQRWWPKKLRKDGMKIKERALQALDPIMPFLSFMGQAFREWSDDKALRLAAALAFYSVFSMAPLLVIGIAVAGLAFGEAAVQGQVVGELEEFVGLEAAKFIEDMLRGVRINETGLGATLISLGTMLFGALAIFAALQDALNMIWRVQADPDKGILYLIKRRLLAFSMVIFFGLLLMGSLLVGSIFAIVEAYFAYLITTPVWVWRLGDSLVWLIFFTAVFGAMYKVLPDVKMAWRDVWVGAAMTSMLFGLGKFAISTYLGRSGVGSVFGAAGTLAVILMWIYYSWVIVLFGAELTQVWARRVGSGIAPGPGAVVRPKYERENAHEEMKGASSSDEISGGVTS</sequence>
<organism evidence="8 9">
    <name type="scientific">Lujinxingia vulgaris</name>
    <dbReference type="NCBI Taxonomy" id="2600176"/>
    <lineage>
        <taxon>Bacteria</taxon>
        <taxon>Deltaproteobacteria</taxon>
        <taxon>Bradymonadales</taxon>
        <taxon>Lujinxingiaceae</taxon>
        <taxon>Lujinxingia</taxon>
    </lineage>
</organism>
<evidence type="ECO:0000313" key="9">
    <source>
        <dbReference type="Proteomes" id="UP000321046"/>
    </source>
</evidence>
<keyword evidence="3 7" id="KW-0812">Transmembrane</keyword>
<evidence type="ECO:0000313" key="8">
    <source>
        <dbReference type="EMBL" id="TXD32369.1"/>
    </source>
</evidence>
<dbReference type="NCBIfam" id="TIGR00765">
    <property type="entry name" value="yihY_not_rbn"/>
    <property type="match status" value="1"/>
</dbReference>
<evidence type="ECO:0000256" key="4">
    <source>
        <dbReference type="ARBA" id="ARBA00022989"/>
    </source>
</evidence>
<protein>
    <submittedName>
        <fullName evidence="8">YihY/virulence factor BrkB family protein</fullName>
    </submittedName>
</protein>
<dbReference type="OrthoDB" id="9808671at2"/>
<comment type="subcellular location">
    <subcellularLocation>
        <location evidence="1">Cell membrane</location>
        <topology evidence="1">Multi-pass membrane protein</topology>
    </subcellularLocation>
</comment>
<accession>A0A5C6X123</accession>
<evidence type="ECO:0000256" key="3">
    <source>
        <dbReference type="ARBA" id="ARBA00022692"/>
    </source>
</evidence>
<evidence type="ECO:0000256" key="2">
    <source>
        <dbReference type="ARBA" id="ARBA00022475"/>
    </source>
</evidence>
<feature type="transmembrane region" description="Helical" evidence="7">
    <location>
        <begin position="62"/>
        <end position="89"/>
    </location>
</feature>
<dbReference type="PANTHER" id="PTHR30213">
    <property type="entry name" value="INNER MEMBRANE PROTEIN YHJD"/>
    <property type="match status" value="1"/>
</dbReference>